<protein>
    <submittedName>
        <fullName evidence="1">Uncharacterized protein</fullName>
    </submittedName>
</protein>
<feature type="non-terminal residue" evidence="1">
    <location>
        <position position="70"/>
    </location>
</feature>
<feature type="non-terminal residue" evidence="1">
    <location>
        <position position="1"/>
    </location>
</feature>
<accession>A0A382LGL7</accession>
<evidence type="ECO:0000313" key="1">
    <source>
        <dbReference type="EMBL" id="SVC34297.1"/>
    </source>
</evidence>
<reference evidence="1" key="1">
    <citation type="submission" date="2018-05" db="EMBL/GenBank/DDBJ databases">
        <authorList>
            <person name="Lanie J.A."/>
            <person name="Ng W.-L."/>
            <person name="Kazmierczak K.M."/>
            <person name="Andrzejewski T.M."/>
            <person name="Davidsen T.M."/>
            <person name="Wayne K.J."/>
            <person name="Tettelin H."/>
            <person name="Glass J.I."/>
            <person name="Rusch D."/>
            <person name="Podicherti R."/>
            <person name="Tsui H.-C.T."/>
            <person name="Winkler M.E."/>
        </authorList>
    </citation>
    <scope>NUCLEOTIDE SEQUENCE</scope>
</reference>
<sequence>VLPDFQTLPYQACLVTADKSIEPKAPRAPAGIAVPCVPQSRHPAKTRREQFDHMVYLVHAHSPSTSRVVH</sequence>
<organism evidence="1">
    <name type="scientific">marine metagenome</name>
    <dbReference type="NCBI Taxonomy" id="408172"/>
    <lineage>
        <taxon>unclassified sequences</taxon>
        <taxon>metagenomes</taxon>
        <taxon>ecological metagenomes</taxon>
    </lineage>
</organism>
<gene>
    <name evidence="1" type="ORF">METZ01_LOCUS287151</name>
</gene>
<dbReference type="AlphaFoldDB" id="A0A382LGL7"/>
<name>A0A382LGL7_9ZZZZ</name>
<proteinExistence type="predicted"/>
<dbReference type="EMBL" id="UINC01086125">
    <property type="protein sequence ID" value="SVC34297.1"/>
    <property type="molecule type" value="Genomic_DNA"/>
</dbReference>